<organism evidence="2 3">
    <name type="scientific">Halovenus aranensis</name>
    <dbReference type="NCBI Taxonomy" id="890420"/>
    <lineage>
        <taxon>Archaea</taxon>
        <taxon>Methanobacteriati</taxon>
        <taxon>Methanobacteriota</taxon>
        <taxon>Stenosarchaea group</taxon>
        <taxon>Halobacteria</taxon>
        <taxon>Halobacteriales</taxon>
        <taxon>Haloarculaceae</taxon>
        <taxon>Halovenus</taxon>
    </lineage>
</organism>
<dbReference type="EMBL" id="FNFC01000003">
    <property type="protein sequence ID" value="SDJ41908.1"/>
    <property type="molecule type" value="Genomic_DNA"/>
</dbReference>
<dbReference type="Proteomes" id="UP000198856">
    <property type="component" value="Unassembled WGS sequence"/>
</dbReference>
<proteinExistence type="predicted"/>
<dbReference type="PROSITE" id="PS51257">
    <property type="entry name" value="PROKAR_LIPOPROTEIN"/>
    <property type="match status" value="1"/>
</dbReference>
<dbReference type="AlphaFoldDB" id="A0A1G8TK65"/>
<accession>A0A1G8TK65</accession>
<evidence type="ECO:0000313" key="3">
    <source>
        <dbReference type="Proteomes" id="UP000198856"/>
    </source>
</evidence>
<sequence length="144" mass="15285">MPERRQFLCGVATAATVGLAGCSGGGGDGGDDGEDSGNGAVPANIAFDGDAGEHLELTPTARFENKEFGDTMIVEGTAQNTADNLRLHVELVVEMERYLKTGTASKSIEPGGSWEFTIELSDVDPDRIDEYTLRATYTDPPEEV</sequence>
<protein>
    <submittedName>
        <fullName evidence="2">Uncharacterized protein</fullName>
    </submittedName>
</protein>
<reference evidence="2 3" key="1">
    <citation type="submission" date="2016-10" db="EMBL/GenBank/DDBJ databases">
        <authorList>
            <person name="de Groot N.N."/>
        </authorList>
    </citation>
    <scope>NUCLEOTIDE SEQUENCE [LARGE SCALE GENOMIC DNA]</scope>
    <source>
        <strain evidence="2 3">IBRC-M10015</strain>
    </source>
</reference>
<evidence type="ECO:0000313" key="2">
    <source>
        <dbReference type="EMBL" id="SDJ41908.1"/>
    </source>
</evidence>
<name>A0A1G8TK65_9EURY</name>
<keyword evidence="3" id="KW-1185">Reference proteome</keyword>
<dbReference type="RefSeq" id="WP_092699697.1">
    <property type="nucleotide sequence ID" value="NZ_FNFC01000003.1"/>
</dbReference>
<dbReference type="STRING" id="890420.SAMN05216226_103114"/>
<feature type="region of interest" description="Disordered" evidence="1">
    <location>
        <begin position="26"/>
        <end position="46"/>
    </location>
</feature>
<gene>
    <name evidence="2" type="ORF">SAMN05216226_103114</name>
</gene>
<evidence type="ECO:0000256" key="1">
    <source>
        <dbReference type="SAM" id="MobiDB-lite"/>
    </source>
</evidence>